<dbReference type="GO" id="GO:0051538">
    <property type="term" value="F:3 iron, 4 sulfur cluster binding"/>
    <property type="evidence" value="ECO:0007669"/>
    <property type="project" value="UniProtKB-KW"/>
</dbReference>
<evidence type="ECO:0000256" key="3">
    <source>
        <dbReference type="ARBA" id="ARBA00001974"/>
    </source>
</evidence>
<keyword evidence="23" id="KW-1185">Reference proteome</keyword>
<evidence type="ECO:0000256" key="15">
    <source>
        <dbReference type="ARBA" id="ARBA00023164"/>
    </source>
</evidence>
<dbReference type="FunFam" id="3.60.20.10:FF:000001">
    <property type="entry name" value="Glutamate synthase, large subunit"/>
    <property type="match status" value="1"/>
</dbReference>
<dbReference type="SUPFAM" id="SSF69336">
    <property type="entry name" value="Alpha subunit of glutamate synthase, C-terminal domain"/>
    <property type="match status" value="1"/>
</dbReference>
<dbReference type="Pfam" id="PF01645">
    <property type="entry name" value="Glu_synthase"/>
    <property type="match status" value="1"/>
</dbReference>
<protein>
    <recommendedName>
        <fullName evidence="19">Glutamate synthase [NADPH] large chain</fullName>
        <ecNumber evidence="5">1.4.1.13</ecNumber>
    </recommendedName>
    <alternativeName>
        <fullName evidence="20">Glutamate synthase subunit alpha</fullName>
    </alternativeName>
</protein>
<dbReference type="GO" id="GO:0046872">
    <property type="term" value="F:metal ion binding"/>
    <property type="evidence" value="ECO:0007669"/>
    <property type="project" value="UniProtKB-KW"/>
</dbReference>
<dbReference type="InterPro" id="IPR006982">
    <property type="entry name" value="Glu_synth_centr_N"/>
</dbReference>
<dbReference type="FunFam" id="2.160.20.60:FF:000001">
    <property type="entry name" value="Glutamate synthase, large subunit"/>
    <property type="match status" value="1"/>
</dbReference>
<dbReference type="Gene3D" id="3.60.20.10">
    <property type="entry name" value="Glutamine Phosphoribosylpyrophosphate, subunit 1, domain 1"/>
    <property type="match status" value="1"/>
</dbReference>
<comment type="cofactor">
    <cofactor evidence="1">
        <name>FMN</name>
        <dbReference type="ChEBI" id="CHEBI:58210"/>
    </cofactor>
</comment>
<evidence type="ECO:0000256" key="10">
    <source>
        <dbReference type="ARBA" id="ARBA00022827"/>
    </source>
</evidence>
<evidence type="ECO:0000256" key="12">
    <source>
        <dbReference type="ARBA" id="ARBA00023002"/>
    </source>
</evidence>
<evidence type="ECO:0000256" key="19">
    <source>
        <dbReference type="ARBA" id="ARBA00072108"/>
    </source>
</evidence>
<dbReference type="EC" id="1.4.1.13" evidence="5"/>
<comment type="similarity">
    <text evidence="4">Belongs to the glutamate synthase family.</text>
</comment>
<dbReference type="InterPro" id="IPR036485">
    <property type="entry name" value="Glu_synth_asu_C_sf"/>
</dbReference>
<organism evidence="22 23">
    <name type="scientific">Chitinophaga caeni</name>
    <dbReference type="NCBI Taxonomy" id="2029983"/>
    <lineage>
        <taxon>Bacteria</taxon>
        <taxon>Pseudomonadati</taxon>
        <taxon>Bacteroidota</taxon>
        <taxon>Chitinophagia</taxon>
        <taxon>Chitinophagales</taxon>
        <taxon>Chitinophagaceae</taxon>
        <taxon>Chitinophaga</taxon>
    </lineage>
</organism>
<dbReference type="SUPFAM" id="SSF51395">
    <property type="entry name" value="FMN-linked oxidoreductases"/>
    <property type="match status" value="1"/>
</dbReference>
<evidence type="ECO:0000256" key="11">
    <source>
        <dbReference type="ARBA" id="ARBA00022962"/>
    </source>
</evidence>
<keyword evidence="9" id="KW-0479">Metal-binding</keyword>
<dbReference type="Proteomes" id="UP000220133">
    <property type="component" value="Chromosome"/>
</dbReference>
<evidence type="ECO:0000313" key="23">
    <source>
        <dbReference type="Proteomes" id="UP000220133"/>
    </source>
</evidence>
<comment type="pathway">
    <text evidence="17">Amino-acid biosynthesis; L-glutamate biosynthesis via GLT pathway; L-glutamate from 2-oxoglutarate and L-glutamine (NADP(+) route): step 1/1.</text>
</comment>
<keyword evidence="6" id="KW-0028">Amino-acid biosynthesis</keyword>
<dbReference type="InterPro" id="IPR002932">
    <property type="entry name" value="Glu_synthdom"/>
</dbReference>
<keyword evidence="8" id="KW-0288">FMN</keyword>
<gene>
    <name evidence="22" type="ORF">COR50_05325</name>
</gene>
<accession>A0A291QRR5</accession>
<evidence type="ECO:0000313" key="22">
    <source>
        <dbReference type="EMBL" id="ATL46650.1"/>
    </source>
</evidence>
<keyword evidence="12" id="KW-0560">Oxidoreductase</keyword>
<dbReference type="CDD" id="cd00713">
    <property type="entry name" value="GltS"/>
    <property type="match status" value="1"/>
</dbReference>
<dbReference type="FunFam" id="3.20.20.70:FF:000053">
    <property type="entry name" value="Glutamate synthase large subunit"/>
    <property type="match status" value="1"/>
</dbReference>
<keyword evidence="16" id="KW-0003">3Fe-4S</keyword>
<dbReference type="InterPro" id="IPR002489">
    <property type="entry name" value="Glu_synth_asu_C"/>
</dbReference>
<dbReference type="GO" id="GO:0004355">
    <property type="term" value="F:glutamate synthase (NADPH) activity"/>
    <property type="evidence" value="ECO:0007669"/>
    <property type="project" value="UniProtKB-EC"/>
</dbReference>
<evidence type="ECO:0000256" key="5">
    <source>
        <dbReference type="ARBA" id="ARBA00012079"/>
    </source>
</evidence>
<dbReference type="InterPro" id="IPR029055">
    <property type="entry name" value="Ntn_hydrolases_N"/>
</dbReference>
<dbReference type="Pfam" id="PF04898">
    <property type="entry name" value="Glu_syn_central"/>
    <property type="match status" value="1"/>
</dbReference>
<dbReference type="CDD" id="cd02808">
    <property type="entry name" value="GltS_FMN"/>
    <property type="match status" value="1"/>
</dbReference>
<dbReference type="GO" id="GO:0006537">
    <property type="term" value="P:glutamate biosynthetic process"/>
    <property type="evidence" value="ECO:0007669"/>
    <property type="project" value="UniProtKB-KW"/>
</dbReference>
<evidence type="ECO:0000256" key="16">
    <source>
        <dbReference type="ARBA" id="ARBA00023291"/>
    </source>
</evidence>
<evidence type="ECO:0000256" key="7">
    <source>
        <dbReference type="ARBA" id="ARBA00022630"/>
    </source>
</evidence>
<evidence type="ECO:0000256" key="13">
    <source>
        <dbReference type="ARBA" id="ARBA00023004"/>
    </source>
</evidence>
<evidence type="ECO:0000256" key="14">
    <source>
        <dbReference type="ARBA" id="ARBA00023014"/>
    </source>
</evidence>
<dbReference type="KEGG" id="cbae:COR50_05325"/>
<dbReference type="FunFam" id="3.20.20.70:FF:000031">
    <property type="entry name" value="Glutamate synthase 1 [NADH]"/>
    <property type="match status" value="1"/>
</dbReference>
<keyword evidence="15" id="KW-0314">Glutamate biosynthesis</keyword>
<proteinExistence type="inferred from homology"/>
<dbReference type="NCBIfam" id="NF008730">
    <property type="entry name" value="PRK11750.1"/>
    <property type="match status" value="1"/>
</dbReference>
<dbReference type="RefSeq" id="WP_098193038.1">
    <property type="nucleotide sequence ID" value="NZ_CP023777.1"/>
</dbReference>
<comment type="cofactor">
    <cofactor evidence="3">
        <name>FAD</name>
        <dbReference type="ChEBI" id="CHEBI:57692"/>
    </cofactor>
</comment>
<reference evidence="22 23" key="1">
    <citation type="submission" date="2017-10" db="EMBL/GenBank/DDBJ databases">
        <title>Paenichitinophaga pekingensis gen. nov., sp. nov., isolated from activated sludge.</title>
        <authorList>
            <person name="Jin D."/>
            <person name="Kong X."/>
            <person name="Deng Y."/>
            <person name="Bai Z."/>
        </authorList>
    </citation>
    <scope>NUCLEOTIDE SEQUENCE [LARGE SCALE GENOMIC DNA]</scope>
    <source>
        <strain evidence="22 23">13</strain>
    </source>
</reference>
<dbReference type="PANTHER" id="PTHR11938:SF133">
    <property type="entry name" value="GLUTAMATE SYNTHASE (NADH)"/>
    <property type="match status" value="1"/>
</dbReference>
<feature type="domain" description="Glutamine amidotransferase type-2" evidence="21">
    <location>
        <begin position="20"/>
        <end position="420"/>
    </location>
</feature>
<dbReference type="GO" id="GO:0019676">
    <property type="term" value="P:ammonia assimilation cycle"/>
    <property type="evidence" value="ECO:0007669"/>
    <property type="project" value="TreeGrafter"/>
</dbReference>
<evidence type="ECO:0000256" key="18">
    <source>
        <dbReference type="ARBA" id="ARBA00048151"/>
    </source>
</evidence>
<dbReference type="CDD" id="cd00982">
    <property type="entry name" value="gltB_C"/>
    <property type="match status" value="1"/>
</dbReference>
<evidence type="ECO:0000256" key="6">
    <source>
        <dbReference type="ARBA" id="ARBA00022605"/>
    </source>
</evidence>
<keyword evidence="14" id="KW-0411">Iron-sulfur</keyword>
<dbReference type="SUPFAM" id="SSF56235">
    <property type="entry name" value="N-terminal nucleophile aminohydrolases (Ntn hydrolases)"/>
    <property type="match status" value="1"/>
</dbReference>
<dbReference type="Gene3D" id="2.160.20.60">
    <property type="entry name" value="Glutamate synthase, alpha subunit, C-terminal domain"/>
    <property type="match status" value="1"/>
</dbReference>
<evidence type="ECO:0000256" key="8">
    <source>
        <dbReference type="ARBA" id="ARBA00022643"/>
    </source>
</evidence>
<keyword evidence="10" id="KW-0274">FAD</keyword>
<evidence type="ECO:0000256" key="17">
    <source>
        <dbReference type="ARBA" id="ARBA00037898"/>
    </source>
</evidence>
<dbReference type="PANTHER" id="PTHR11938">
    <property type="entry name" value="FAD NADPH DEHYDROGENASE/OXIDOREDUCTASE"/>
    <property type="match status" value="1"/>
</dbReference>
<dbReference type="Pfam" id="PF00310">
    <property type="entry name" value="GATase_2"/>
    <property type="match status" value="1"/>
</dbReference>
<keyword evidence="13" id="KW-0408">Iron</keyword>
<dbReference type="Pfam" id="PF01493">
    <property type="entry name" value="GXGXG"/>
    <property type="match status" value="1"/>
</dbReference>
<comment type="catalytic activity">
    <reaction evidence="18">
        <text>2 L-glutamate + NADP(+) = L-glutamine + 2-oxoglutarate + NADPH + H(+)</text>
        <dbReference type="Rhea" id="RHEA:15501"/>
        <dbReference type="ChEBI" id="CHEBI:15378"/>
        <dbReference type="ChEBI" id="CHEBI:16810"/>
        <dbReference type="ChEBI" id="CHEBI:29985"/>
        <dbReference type="ChEBI" id="CHEBI:57783"/>
        <dbReference type="ChEBI" id="CHEBI:58349"/>
        <dbReference type="ChEBI" id="CHEBI:58359"/>
        <dbReference type="EC" id="1.4.1.13"/>
    </reaction>
</comment>
<evidence type="ECO:0000259" key="21">
    <source>
        <dbReference type="PROSITE" id="PS51278"/>
    </source>
</evidence>
<dbReference type="OrthoDB" id="9758182at2"/>
<evidence type="ECO:0000256" key="2">
    <source>
        <dbReference type="ARBA" id="ARBA00001927"/>
    </source>
</evidence>
<name>A0A291QRR5_9BACT</name>
<evidence type="ECO:0000256" key="1">
    <source>
        <dbReference type="ARBA" id="ARBA00001917"/>
    </source>
</evidence>
<evidence type="ECO:0000256" key="4">
    <source>
        <dbReference type="ARBA" id="ARBA00009716"/>
    </source>
</evidence>
<keyword evidence="7" id="KW-0285">Flavoprotein</keyword>
<comment type="cofactor">
    <cofactor evidence="2">
        <name>[3Fe-4S] cluster</name>
        <dbReference type="ChEBI" id="CHEBI:21137"/>
    </cofactor>
</comment>
<evidence type="ECO:0000256" key="20">
    <source>
        <dbReference type="ARBA" id="ARBA00079921"/>
    </source>
</evidence>
<dbReference type="PROSITE" id="PS51278">
    <property type="entry name" value="GATASE_TYPE_2"/>
    <property type="match status" value="1"/>
</dbReference>
<evidence type="ECO:0000256" key="9">
    <source>
        <dbReference type="ARBA" id="ARBA00022723"/>
    </source>
</evidence>
<keyword evidence="11" id="KW-0315">Glutamine amidotransferase</keyword>
<dbReference type="InterPro" id="IPR017932">
    <property type="entry name" value="GATase_2_dom"/>
</dbReference>
<dbReference type="InterPro" id="IPR013785">
    <property type="entry name" value="Aldolase_TIM"/>
</dbReference>
<dbReference type="InterPro" id="IPR050711">
    <property type="entry name" value="ET-N_metabolism_enzyme"/>
</dbReference>
<dbReference type="EMBL" id="CP023777">
    <property type="protein sequence ID" value="ATL46650.1"/>
    <property type="molecule type" value="Genomic_DNA"/>
</dbReference>
<dbReference type="Gene3D" id="3.20.20.70">
    <property type="entry name" value="Aldolase class I"/>
    <property type="match status" value="2"/>
</dbReference>
<sequence>MRDVSQMQGLYRQEFEHDACGIGFAAHIKGRKSHQVIKDALTMLENMEHRGACGCEITTGDGAGILIQIPHEFFYAECLQLGIRLPDAGKYGVGMIFFPKEPRWREECREIIARCAEKVGLEILGYRKVAVRPDGIGETALSVEPEIEQVFIACPYHITDTEEFERKLFVLRNYITKTVRCSVPKDKADFYICSFSSRTIIYKGQLTTYQVRHYYQDLSDERMVSAFGLIHSRFATNTFPSWRLAHPYRFIAHNGEINTLKGNLNWLRAGEKSFISKYFTAEEMEMLTPIVEDGQSDSACLDNVVELLTLTGRSLPHVMMMLIPEAWDGNEDMDPVKKAFYEYHASIMEPWDGPASISFTDGKIIGATLDRNGLRPSRFAVTTDDYVVMASEAGVLPLDPAKIKQTGCLQPGKMFVVDMEQGCIIGDEELKEKICSQQPYAEWLNKYKIRLEELSEPRVTYTHLEQEQIFKYQRAFGYSTEDLSNIIGPMATTGKEPIGSMGTDVPLAVLSEEPQHLSSYFKQLFAQVTNPPIDPIRERLVMSLATYVGNNGNLLDEDPLHCHGLALRHPILTNYELEKIRSIDTGIFQAKTLHTYFRADGKPGSLEKAIARLCRYAVDAVEDGFEVLILSDRALDSEHAAIPSLLAASAVHHHLIRKGYRGQVGLIVEAGDVWEVHHFACLLGFGATAINPYLALSTIRNMRLNGKLQTELDVDKLKKNYIKAVCEGLFKVFSKMGISTLQSYQGAQIFEILGINKLTVDKYFTGAVSRIQGIGLDEIAREALAKHEMGFGRKETPVVRLTEGGVYQWKRKGEFHLFNPQSIHLLQFATRQNDYNIYKKYAKTVNDQSEKACTLRSLFTFKRNRQPIPVDQVEPAESIFKRFATGAMSFGSISHEAHSTLAIAMNRIGAKSNTGEGGEDEIRYQLLPNGDSMRSAIKQVASGRFGVTSYYLTNADELQIKMAQGAKPGEGGQLPGHKVDDWIAKVRHSTPGVGLISPPPHHDIYSIEDLAQLIYDLKNANREARISVKLVSKAGVGTIAAGVAKAHADVILIAGHDGGTGASPLSSIKHAGLPWELGLAETHQTLVKNKLRGRVTVQTDGQLKTGRDIAIATLLGAEEWGVATAALVVEGCIMMRKCHLNTCPVGVATQDPELRKRFNGDPQHVVNFFQFIVQELREIMAELGFKSINEMVGQVDTLQLRDDVNHWKYKHLDLKPILFKEPAENVPLYKQEEQDHGISEVIDWKLLKAAKPALEKKTRVFQEFTVKNTDRTIGTILSNEISKIYKSEGLPEDTIHFKFIGSAGQSFGAFNTKGVTLELEGEANDYFGKGLSGAKLIVYPRTESSFKAEDNIIAGNVAFYGATSGEAFIRGRAGQRFCVRNSGATVVVEGTGDHACEYMTGGRAIILGQTGFNFGAGMSGGIAYVYDVKGNFENRCNKEMVDIDPLTAEDNALLHDLVTKHHAYTNSSVAKFLLKDWEGQLRYFVKVFPKEYKAVLSKSKVAEQAQKA</sequence>